<protein>
    <submittedName>
        <fullName evidence="3">Universal stress protein</fullName>
    </submittedName>
</protein>
<name>A0ABV9ZFM2_9PSEU</name>
<comment type="caution">
    <text evidence="3">The sequence shown here is derived from an EMBL/GenBank/DDBJ whole genome shotgun (WGS) entry which is preliminary data.</text>
</comment>
<dbReference type="Proteomes" id="UP001596175">
    <property type="component" value="Unassembled WGS sequence"/>
</dbReference>
<dbReference type="SUPFAM" id="SSF52402">
    <property type="entry name" value="Adenine nucleotide alpha hydrolases-like"/>
    <property type="match status" value="1"/>
</dbReference>
<reference evidence="4" key="1">
    <citation type="journal article" date="2019" name="Int. J. Syst. Evol. Microbiol.">
        <title>The Global Catalogue of Microorganisms (GCM) 10K type strain sequencing project: providing services to taxonomists for standard genome sequencing and annotation.</title>
        <authorList>
            <consortium name="The Broad Institute Genomics Platform"/>
            <consortium name="The Broad Institute Genome Sequencing Center for Infectious Disease"/>
            <person name="Wu L."/>
            <person name="Ma J."/>
        </authorList>
    </citation>
    <scope>NUCLEOTIDE SEQUENCE [LARGE SCALE GENOMIC DNA]</scope>
    <source>
        <strain evidence="4">XZYJ18</strain>
    </source>
</reference>
<evidence type="ECO:0000313" key="4">
    <source>
        <dbReference type="Proteomes" id="UP001596175"/>
    </source>
</evidence>
<feature type="domain" description="UspA" evidence="2">
    <location>
        <begin position="44"/>
        <end position="167"/>
    </location>
</feature>
<dbReference type="Gene3D" id="3.40.50.620">
    <property type="entry name" value="HUPs"/>
    <property type="match status" value="1"/>
</dbReference>
<evidence type="ECO:0000256" key="1">
    <source>
        <dbReference type="SAM" id="MobiDB-lite"/>
    </source>
</evidence>
<sequence length="202" mass="20573">MLDTDMDASTRSRSHPDVGAPGDRGEEAALVAVPLPRSAPSAGPVVVGADGSLGGERALRFAAEHADRLGADLFVVTAENSGRAAVPEIVEDALVAQLAACRAAHPRVTIRLRVVEVGAGQALLRAARRAQLVAVGTPRRHGAARPPLGATGWDLLQACSCPVVVVPPGAFADPGSRIAAHETDGGTVAPAATVLASGWRDR</sequence>
<organism evidence="3 4">
    <name type="scientific">Actinomycetospora rhizophila</name>
    <dbReference type="NCBI Taxonomy" id="1416876"/>
    <lineage>
        <taxon>Bacteria</taxon>
        <taxon>Bacillati</taxon>
        <taxon>Actinomycetota</taxon>
        <taxon>Actinomycetes</taxon>
        <taxon>Pseudonocardiales</taxon>
        <taxon>Pseudonocardiaceae</taxon>
        <taxon>Actinomycetospora</taxon>
    </lineage>
</organism>
<evidence type="ECO:0000259" key="2">
    <source>
        <dbReference type="Pfam" id="PF00582"/>
    </source>
</evidence>
<feature type="region of interest" description="Disordered" evidence="1">
    <location>
        <begin position="1"/>
        <end position="24"/>
    </location>
</feature>
<dbReference type="Pfam" id="PF00582">
    <property type="entry name" value="Usp"/>
    <property type="match status" value="1"/>
</dbReference>
<gene>
    <name evidence="3" type="ORF">ACFPK1_08425</name>
</gene>
<evidence type="ECO:0000313" key="3">
    <source>
        <dbReference type="EMBL" id="MFC5138254.1"/>
    </source>
</evidence>
<dbReference type="RefSeq" id="WP_378020645.1">
    <property type="nucleotide sequence ID" value="NZ_JBHSKG010000003.1"/>
</dbReference>
<dbReference type="InterPro" id="IPR006016">
    <property type="entry name" value="UspA"/>
</dbReference>
<proteinExistence type="predicted"/>
<dbReference type="InterPro" id="IPR014729">
    <property type="entry name" value="Rossmann-like_a/b/a_fold"/>
</dbReference>
<dbReference type="EMBL" id="JBHSKG010000003">
    <property type="protein sequence ID" value="MFC5138254.1"/>
    <property type="molecule type" value="Genomic_DNA"/>
</dbReference>
<keyword evidence="4" id="KW-1185">Reference proteome</keyword>
<accession>A0ABV9ZFM2</accession>